<dbReference type="InterPro" id="IPR000719">
    <property type="entry name" value="Prot_kinase_dom"/>
</dbReference>
<dbReference type="InterPro" id="IPR011009">
    <property type="entry name" value="Kinase-like_dom_sf"/>
</dbReference>
<dbReference type="Pfam" id="PF01636">
    <property type="entry name" value="APH"/>
    <property type="match status" value="1"/>
</dbReference>
<evidence type="ECO:0000259" key="1">
    <source>
        <dbReference type="PROSITE" id="PS50011"/>
    </source>
</evidence>
<dbReference type="Gene3D" id="3.90.1200.10">
    <property type="match status" value="1"/>
</dbReference>
<evidence type="ECO:0000313" key="3">
    <source>
        <dbReference type="Proteomes" id="UP000658754"/>
    </source>
</evidence>
<dbReference type="EMBL" id="BMKV01000001">
    <property type="protein sequence ID" value="GGI68135.1"/>
    <property type="molecule type" value="Genomic_DNA"/>
</dbReference>
<comment type="caution">
    <text evidence="2">The sequence shown here is derived from an EMBL/GenBank/DDBJ whole genome shotgun (WGS) entry which is preliminary data.</text>
</comment>
<dbReference type="SUPFAM" id="SSF56112">
    <property type="entry name" value="Protein kinase-like (PK-like)"/>
    <property type="match status" value="1"/>
</dbReference>
<accession>A0ABQ2C894</accession>
<sequence length="257" mass="27534">MVKDYSWPLQDTSVLHVSTPDGGSFIVKASTTSHHIRREIAALAPGLPGLHGTTPVLRQASAEAGILVTEFLPGTPVEGSADEYRPETYRQAGAVLAQLHRPAGTSADYTKKIAYQTQLLISSAEGLLAAGLRARAAGELAGITPAPVELVTTHGDYQPRNWLVDGGKIKVIDFGRADARPWVHDLVRLTHQQFLGRPALAEAFYSGLGKHPNSAAADVWQLENLNQALGTVVWAHKIGDAAFEQSGVERLERILAG</sequence>
<feature type="domain" description="Protein kinase" evidence="1">
    <location>
        <begin position="1"/>
        <end position="257"/>
    </location>
</feature>
<dbReference type="InterPro" id="IPR002575">
    <property type="entry name" value="Aminoglycoside_PTrfase"/>
</dbReference>
<keyword evidence="3" id="KW-1185">Reference proteome</keyword>
<name>A0ABQ2C894_9MICC</name>
<gene>
    <name evidence="2" type="ORF">GCM10007175_00940</name>
</gene>
<proteinExistence type="predicted"/>
<organism evidence="2 3">
    <name type="scientific">Pseudarthrobacter scleromae</name>
    <dbReference type="NCBI Taxonomy" id="158897"/>
    <lineage>
        <taxon>Bacteria</taxon>
        <taxon>Bacillati</taxon>
        <taxon>Actinomycetota</taxon>
        <taxon>Actinomycetes</taxon>
        <taxon>Micrococcales</taxon>
        <taxon>Micrococcaceae</taxon>
        <taxon>Pseudarthrobacter</taxon>
    </lineage>
</organism>
<dbReference type="Proteomes" id="UP000658754">
    <property type="component" value="Unassembled WGS sequence"/>
</dbReference>
<evidence type="ECO:0000313" key="2">
    <source>
        <dbReference type="EMBL" id="GGI68135.1"/>
    </source>
</evidence>
<reference evidence="3" key="1">
    <citation type="journal article" date="2019" name="Int. J. Syst. Evol. Microbiol.">
        <title>The Global Catalogue of Microorganisms (GCM) 10K type strain sequencing project: providing services to taxonomists for standard genome sequencing and annotation.</title>
        <authorList>
            <consortium name="The Broad Institute Genomics Platform"/>
            <consortium name="The Broad Institute Genome Sequencing Center for Infectious Disease"/>
            <person name="Wu L."/>
            <person name="Ma J."/>
        </authorList>
    </citation>
    <scope>NUCLEOTIDE SEQUENCE [LARGE SCALE GENOMIC DNA]</scope>
    <source>
        <strain evidence="3">CGMCC 1.3601</strain>
    </source>
</reference>
<protein>
    <recommendedName>
        <fullName evidence="1">Protein kinase domain-containing protein</fullName>
    </recommendedName>
</protein>
<dbReference type="PROSITE" id="PS50011">
    <property type="entry name" value="PROTEIN_KINASE_DOM"/>
    <property type="match status" value="1"/>
</dbReference>